<dbReference type="AlphaFoldDB" id="A0A8S2WS10"/>
<evidence type="ECO:0000256" key="1">
    <source>
        <dbReference type="SAM" id="MobiDB-lite"/>
    </source>
</evidence>
<feature type="non-terminal residue" evidence="2">
    <location>
        <position position="1"/>
    </location>
</feature>
<feature type="compositionally biased region" description="Basic residues" evidence="1">
    <location>
        <begin position="7"/>
        <end position="27"/>
    </location>
</feature>
<gene>
    <name evidence="2" type="ORF">BYL167_LOCUS34059</name>
    <name evidence="3" type="ORF">GIL414_LOCUS44964</name>
</gene>
<accession>A0A8S2WS10</accession>
<reference evidence="2" key="1">
    <citation type="submission" date="2021-02" db="EMBL/GenBank/DDBJ databases">
        <authorList>
            <person name="Nowell W R."/>
        </authorList>
    </citation>
    <scope>NUCLEOTIDE SEQUENCE</scope>
</reference>
<organism evidence="2 4">
    <name type="scientific">Rotaria magnacalcarata</name>
    <dbReference type="NCBI Taxonomy" id="392030"/>
    <lineage>
        <taxon>Eukaryota</taxon>
        <taxon>Metazoa</taxon>
        <taxon>Spiralia</taxon>
        <taxon>Gnathifera</taxon>
        <taxon>Rotifera</taxon>
        <taxon>Eurotatoria</taxon>
        <taxon>Bdelloidea</taxon>
        <taxon>Philodinida</taxon>
        <taxon>Philodinidae</taxon>
        <taxon>Rotaria</taxon>
    </lineage>
</organism>
<name>A0A8S2WS10_9BILA</name>
<evidence type="ECO:0000313" key="2">
    <source>
        <dbReference type="EMBL" id="CAF4457881.1"/>
    </source>
</evidence>
<dbReference type="EMBL" id="CAJOBH010067999">
    <property type="protein sequence ID" value="CAF4457881.1"/>
    <property type="molecule type" value="Genomic_DNA"/>
</dbReference>
<dbReference type="EMBL" id="CAJOBJ010137042">
    <property type="protein sequence ID" value="CAF4746610.1"/>
    <property type="molecule type" value="Genomic_DNA"/>
</dbReference>
<protein>
    <submittedName>
        <fullName evidence="2">Uncharacterized protein</fullName>
    </submittedName>
</protein>
<dbReference type="Proteomes" id="UP000681967">
    <property type="component" value="Unassembled WGS sequence"/>
</dbReference>
<dbReference type="Proteomes" id="UP000681720">
    <property type="component" value="Unassembled WGS sequence"/>
</dbReference>
<comment type="caution">
    <text evidence="2">The sequence shown here is derived from an EMBL/GenBank/DDBJ whole genome shotgun (WGS) entry which is preliminary data.</text>
</comment>
<proteinExistence type="predicted"/>
<evidence type="ECO:0000313" key="4">
    <source>
        <dbReference type="Proteomes" id="UP000681967"/>
    </source>
</evidence>
<sequence>MEPMHTFAKKSQKKKSKSSKNSSKKANKSSEGHDAAVLDLTWNKLVRQIFASS</sequence>
<evidence type="ECO:0000313" key="3">
    <source>
        <dbReference type="EMBL" id="CAF4746610.1"/>
    </source>
</evidence>
<feature type="region of interest" description="Disordered" evidence="1">
    <location>
        <begin position="1"/>
        <end position="34"/>
    </location>
</feature>